<feature type="transmembrane region" description="Helical" evidence="1">
    <location>
        <begin position="317"/>
        <end position="338"/>
    </location>
</feature>
<sequence>MFFIQVNVFMRVAFRYLVIIFLFTTSLWANNSSSLWYTKDAGNKIILNVELFLSSTCPHCHKADAFFKETETTTPWLHVNRYIIDKDKNALVRFNQLLNDQQMSDFAVPSIFFCNSRWVGFATAETTGKDLLHALNYCKQQIEEKGELTSTNIGVLRRWANANLFDSGMIEHPTAGKYLTVVALMDAFNPCALFSIGGFFALLFMQDSRKRQIISGSLYILAIGLVHFTQQTFTNAFYEWLPWFRWPAAIIGLFAFYLAGQYYRKKTAPKLFYLLALLLGFVTQAYQQTCLMNWSYIFQQWLYNQHISSIRTGLYQFAYQMMYLAPLILMLILYVSLIKMKRLANWEQRLQPVGLLYIMAAALFLIIYPPVLSNLLMSLFVLLCVIIAGLFLSKFRAS</sequence>
<feature type="transmembrane region" description="Helical" evidence="1">
    <location>
        <begin position="350"/>
        <end position="369"/>
    </location>
</feature>
<dbReference type="EMBL" id="LN614827">
    <property type="protein sequence ID" value="CEG57474.1"/>
    <property type="molecule type" value="Genomic_DNA"/>
</dbReference>
<dbReference type="STRING" id="1212491.LFA_2089"/>
<evidence type="ECO:0000313" key="2">
    <source>
        <dbReference type="EMBL" id="CEG57474.1"/>
    </source>
</evidence>
<keyword evidence="1" id="KW-0472">Membrane</keyword>
<feature type="transmembrane region" description="Helical" evidence="1">
    <location>
        <begin position="12"/>
        <end position="29"/>
    </location>
</feature>
<feature type="transmembrane region" description="Helical" evidence="1">
    <location>
        <begin position="271"/>
        <end position="297"/>
    </location>
</feature>
<dbReference type="KEGG" id="lfa:LFA_2089"/>
<feature type="transmembrane region" description="Helical" evidence="1">
    <location>
        <begin position="243"/>
        <end position="259"/>
    </location>
</feature>
<proteinExistence type="predicted"/>
<keyword evidence="3" id="KW-1185">Reference proteome</keyword>
<keyword evidence="1" id="KW-0812">Transmembrane</keyword>
<dbReference type="Gene3D" id="3.40.30.10">
    <property type="entry name" value="Glutaredoxin"/>
    <property type="match status" value="1"/>
</dbReference>
<name>A0A098G678_9GAMM</name>
<feature type="transmembrane region" description="Helical" evidence="1">
    <location>
        <begin position="187"/>
        <end position="205"/>
    </location>
</feature>
<dbReference type="Proteomes" id="UP000032430">
    <property type="component" value="Chromosome I"/>
</dbReference>
<evidence type="ECO:0008006" key="4">
    <source>
        <dbReference type="Google" id="ProtNLM"/>
    </source>
</evidence>
<evidence type="ECO:0000256" key="1">
    <source>
        <dbReference type="SAM" id="Phobius"/>
    </source>
</evidence>
<evidence type="ECO:0000313" key="3">
    <source>
        <dbReference type="Proteomes" id="UP000032430"/>
    </source>
</evidence>
<reference evidence="3" key="1">
    <citation type="submission" date="2014-09" db="EMBL/GenBank/DDBJ databases">
        <authorList>
            <person name="Gomez-Valero L."/>
        </authorList>
    </citation>
    <scope>NUCLEOTIDE SEQUENCE [LARGE SCALE GENOMIC DNA]</scope>
    <source>
        <strain evidence="3">ATCC700992</strain>
    </source>
</reference>
<dbReference type="InterPro" id="IPR036249">
    <property type="entry name" value="Thioredoxin-like_sf"/>
</dbReference>
<dbReference type="HOGENOM" id="CLU_798757_0_0_6"/>
<dbReference type="AlphaFoldDB" id="A0A098G678"/>
<gene>
    <name evidence="2" type="ORF">LFA_2089</name>
</gene>
<feature type="transmembrane region" description="Helical" evidence="1">
    <location>
        <begin position="375"/>
        <end position="393"/>
    </location>
</feature>
<protein>
    <recommendedName>
        <fullName evidence="4">Thioredoxin domain-containing protein</fullName>
    </recommendedName>
</protein>
<accession>A0A098G678</accession>
<organism evidence="2 3">
    <name type="scientific">Legionella fallonii LLAP-10</name>
    <dbReference type="NCBI Taxonomy" id="1212491"/>
    <lineage>
        <taxon>Bacteria</taxon>
        <taxon>Pseudomonadati</taxon>
        <taxon>Pseudomonadota</taxon>
        <taxon>Gammaproteobacteria</taxon>
        <taxon>Legionellales</taxon>
        <taxon>Legionellaceae</taxon>
        <taxon>Legionella</taxon>
    </lineage>
</organism>
<keyword evidence="1" id="KW-1133">Transmembrane helix</keyword>
<feature type="transmembrane region" description="Helical" evidence="1">
    <location>
        <begin position="217"/>
        <end position="237"/>
    </location>
</feature>
<dbReference type="SUPFAM" id="SSF52833">
    <property type="entry name" value="Thioredoxin-like"/>
    <property type="match status" value="1"/>
</dbReference>